<reference evidence="3" key="1">
    <citation type="submission" date="2020-11" db="EMBL/GenBank/DDBJ databases">
        <authorList>
            <person name="Whitehead M."/>
        </authorList>
    </citation>
    <scope>NUCLEOTIDE SEQUENCE</scope>
    <source>
        <strain evidence="3">EGII</strain>
    </source>
</reference>
<evidence type="ECO:0000256" key="2">
    <source>
        <dbReference type="SAM" id="SignalP"/>
    </source>
</evidence>
<dbReference type="Proteomes" id="UP000606786">
    <property type="component" value="Unassembled WGS sequence"/>
</dbReference>
<gene>
    <name evidence="3" type="ORF">CCAP1982_LOCUS21319</name>
</gene>
<sequence>MRSYVLWLLTAVGLLAVATQAAHVRQATSGSSSSSSSLVSSYANDPRPDAVDEQASDILGTGGAYEFRLPQPQISKQQQQQVKTKRPNTNITYITTTKTSSSSSGIGGVTKSSSTKRPATSTTIATGGHKASVVTSNSHLPTPTAQGSTQLPGLAYNITVTPQQTQASYQPATLAGANDEPAVTTSNAVNDDESSKKVIGSSVVTSVSVILNGDEPEFTDALGHKVPKPQPSLQVASPIDLLNPDRYEFYTFDENGELVKRLMTMEEIQSIVANGDGENSSIVQHVPVGDREPEKNVQDIVDSVQDVLNKEVESNKNISKDALPVLDTPDVSSSWSMIYQRYSVTAVVISSHNRSHNRLS</sequence>
<dbReference type="OrthoDB" id="1063785at2759"/>
<dbReference type="EMBL" id="CAJHJT010000056">
    <property type="protein sequence ID" value="CAD7013248.1"/>
    <property type="molecule type" value="Genomic_DNA"/>
</dbReference>
<dbReference type="AlphaFoldDB" id="A0A811VAH7"/>
<feature type="chain" id="PRO_5032300289" evidence="2">
    <location>
        <begin position="22"/>
        <end position="360"/>
    </location>
</feature>
<feature type="signal peptide" evidence="2">
    <location>
        <begin position="1"/>
        <end position="21"/>
    </location>
</feature>
<feature type="compositionally biased region" description="Low complexity" evidence="1">
    <location>
        <begin position="29"/>
        <end position="41"/>
    </location>
</feature>
<name>A0A811VAH7_CERCA</name>
<protein>
    <submittedName>
        <fullName evidence="3">(Mediterranean fruit fly) hypothetical protein</fullName>
    </submittedName>
</protein>
<organism evidence="3 4">
    <name type="scientific">Ceratitis capitata</name>
    <name type="common">Mediterranean fruit fly</name>
    <name type="synonym">Tephritis capitata</name>
    <dbReference type="NCBI Taxonomy" id="7213"/>
    <lineage>
        <taxon>Eukaryota</taxon>
        <taxon>Metazoa</taxon>
        <taxon>Ecdysozoa</taxon>
        <taxon>Arthropoda</taxon>
        <taxon>Hexapoda</taxon>
        <taxon>Insecta</taxon>
        <taxon>Pterygota</taxon>
        <taxon>Neoptera</taxon>
        <taxon>Endopterygota</taxon>
        <taxon>Diptera</taxon>
        <taxon>Brachycera</taxon>
        <taxon>Muscomorpha</taxon>
        <taxon>Tephritoidea</taxon>
        <taxon>Tephritidae</taxon>
        <taxon>Ceratitis</taxon>
        <taxon>Ceratitis</taxon>
    </lineage>
</organism>
<proteinExistence type="predicted"/>
<feature type="region of interest" description="Disordered" evidence="1">
    <location>
        <begin position="70"/>
        <end position="124"/>
    </location>
</feature>
<keyword evidence="4" id="KW-1185">Reference proteome</keyword>
<evidence type="ECO:0000313" key="4">
    <source>
        <dbReference type="Proteomes" id="UP000606786"/>
    </source>
</evidence>
<evidence type="ECO:0000313" key="3">
    <source>
        <dbReference type="EMBL" id="CAD7013248.1"/>
    </source>
</evidence>
<feature type="compositionally biased region" description="Low complexity" evidence="1">
    <location>
        <begin position="70"/>
        <end position="116"/>
    </location>
</feature>
<feature type="region of interest" description="Disordered" evidence="1">
    <location>
        <begin position="26"/>
        <end position="53"/>
    </location>
</feature>
<comment type="caution">
    <text evidence="3">The sequence shown here is derived from an EMBL/GenBank/DDBJ whole genome shotgun (WGS) entry which is preliminary data.</text>
</comment>
<accession>A0A811VAH7</accession>
<keyword evidence="2" id="KW-0732">Signal</keyword>
<evidence type="ECO:0000256" key="1">
    <source>
        <dbReference type="SAM" id="MobiDB-lite"/>
    </source>
</evidence>